<proteinExistence type="predicted"/>
<accession>A0A0E9TUX8</accession>
<reference evidence="1" key="1">
    <citation type="submission" date="2014-11" db="EMBL/GenBank/DDBJ databases">
        <authorList>
            <person name="Amaro Gonzalez C."/>
        </authorList>
    </citation>
    <scope>NUCLEOTIDE SEQUENCE</scope>
</reference>
<protein>
    <submittedName>
        <fullName evidence="1">Uncharacterized protein</fullName>
    </submittedName>
</protein>
<dbReference type="EMBL" id="GBXM01051216">
    <property type="protein sequence ID" value="JAH57361.1"/>
    <property type="molecule type" value="Transcribed_RNA"/>
</dbReference>
<sequence>MNILHFLHHKPFEISKRMWSV</sequence>
<dbReference type="AlphaFoldDB" id="A0A0E9TUX8"/>
<name>A0A0E9TUX8_ANGAN</name>
<evidence type="ECO:0000313" key="1">
    <source>
        <dbReference type="EMBL" id="JAH57361.1"/>
    </source>
</evidence>
<organism evidence="1">
    <name type="scientific">Anguilla anguilla</name>
    <name type="common">European freshwater eel</name>
    <name type="synonym">Muraena anguilla</name>
    <dbReference type="NCBI Taxonomy" id="7936"/>
    <lineage>
        <taxon>Eukaryota</taxon>
        <taxon>Metazoa</taxon>
        <taxon>Chordata</taxon>
        <taxon>Craniata</taxon>
        <taxon>Vertebrata</taxon>
        <taxon>Euteleostomi</taxon>
        <taxon>Actinopterygii</taxon>
        <taxon>Neopterygii</taxon>
        <taxon>Teleostei</taxon>
        <taxon>Anguilliformes</taxon>
        <taxon>Anguillidae</taxon>
        <taxon>Anguilla</taxon>
    </lineage>
</organism>
<reference evidence="1" key="2">
    <citation type="journal article" date="2015" name="Fish Shellfish Immunol.">
        <title>Early steps in the European eel (Anguilla anguilla)-Vibrio vulnificus interaction in the gills: Role of the RtxA13 toxin.</title>
        <authorList>
            <person name="Callol A."/>
            <person name="Pajuelo D."/>
            <person name="Ebbesson L."/>
            <person name="Teles M."/>
            <person name="MacKenzie S."/>
            <person name="Amaro C."/>
        </authorList>
    </citation>
    <scope>NUCLEOTIDE SEQUENCE</scope>
</reference>